<dbReference type="Proteomes" id="UP001229651">
    <property type="component" value="Unassembled WGS sequence"/>
</dbReference>
<accession>A0ABU0F159</accession>
<feature type="domain" description="Serine aminopeptidase S33" evidence="2">
    <location>
        <begin position="90"/>
        <end position="196"/>
    </location>
</feature>
<name>A0ABU0F159_9PSEU</name>
<keyword evidence="1" id="KW-0812">Transmembrane</keyword>
<evidence type="ECO:0000313" key="3">
    <source>
        <dbReference type="EMBL" id="MDQ0381113.1"/>
    </source>
</evidence>
<dbReference type="Pfam" id="PF12146">
    <property type="entry name" value="Hydrolase_4"/>
    <property type="match status" value="1"/>
</dbReference>
<gene>
    <name evidence="3" type="ORF">FB470_005107</name>
</gene>
<protein>
    <submittedName>
        <fullName evidence="3">Fermentation-respiration switch protein FrsA (DUF1100 family)</fullName>
    </submittedName>
</protein>
<evidence type="ECO:0000259" key="2">
    <source>
        <dbReference type="Pfam" id="PF12146"/>
    </source>
</evidence>
<dbReference type="RefSeq" id="WP_306995525.1">
    <property type="nucleotide sequence ID" value="NZ_JAUSUT010000001.1"/>
</dbReference>
<keyword evidence="4" id="KW-1185">Reference proteome</keyword>
<organism evidence="3 4">
    <name type="scientific">Amycolatopsis thermophila</name>
    <dbReference type="NCBI Taxonomy" id="206084"/>
    <lineage>
        <taxon>Bacteria</taxon>
        <taxon>Bacillati</taxon>
        <taxon>Actinomycetota</taxon>
        <taxon>Actinomycetes</taxon>
        <taxon>Pseudonocardiales</taxon>
        <taxon>Pseudonocardiaceae</taxon>
        <taxon>Amycolatopsis</taxon>
    </lineage>
</organism>
<dbReference type="PANTHER" id="PTHR12277">
    <property type="entry name" value="ALPHA/BETA HYDROLASE DOMAIN-CONTAINING PROTEIN"/>
    <property type="match status" value="1"/>
</dbReference>
<keyword evidence="1" id="KW-1133">Transmembrane helix</keyword>
<evidence type="ECO:0000256" key="1">
    <source>
        <dbReference type="SAM" id="Phobius"/>
    </source>
</evidence>
<proteinExistence type="predicted"/>
<dbReference type="SUPFAM" id="SSF53474">
    <property type="entry name" value="alpha/beta-Hydrolases"/>
    <property type="match status" value="1"/>
</dbReference>
<dbReference type="EMBL" id="JAUSUT010000001">
    <property type="protein sequence ID" value="MDQ0381113.1"/>
    <property type="molecule type" value="Genomic_DNA"/>
</dbReference>
<feature type="transmembrane region" description="Helical" evidence="1">
    <location>
        <begin position="24"/>
        <end position="45"/>
    </location>
</feature>
<evidence type="ECO:0000313" key="4">
    <source>
        <dbReference type="Proteomes" id="UP001229651"/>
    </source>
</evidence>
<dbReference type="Gene3D" id="3.40.50.1820">
    <property type="entry name" value="alpha/beta hydrolase"/>
    <property type="match status" value="1"/>
</dbReference>
<dbReference type="PANTHER" id="PTHR12277:SF79">
    <property type="entry name" value="XAA-PRO DIPEPTIDYL-PEPTIDASE-RELATED"/>
    <property type="match status" value="1"/>
</dbReference>
<dbReference type="InterPro" id="IPR022742">
    <property type="entry name" value="Hydrolase_4"/>
</dbReference>
<comment type="caution">
    <text evidence="3">The sequence shown here is derived from an EMBL/GenBank/DDBJ whole genome shotgun (WGS) entry which is preliminary data.</text>
</comment>
<sequence length="284" mass="29348">MSGALRGWADRRPGSEVADVRRRVLIGAAVVVIIVAVVFGGAFAFQRRLIYLRDAGPVPPAAQVLPGGRDVTLRTADGLDLTAWYFPADAARAAVLVAPGNAGNRSLRAPLARALRAAGLSTLLLDYRGYGGNPGSPTEAGLALDVRAARGFLAAESRVPMVYFGESLGAAVVTGLAVEHPPAALVLRSPFTDLAAVARRHYPFLPVRLVLRDTFPVAGLVGKVRAPVTVVYGSGDTIVPPEQSRAVAAAARGRAVEVPGADHNDPALLAGPQVLEALTAAGPP</sequence>
<reference evidence="3 4" key="1">
    <citation type="submission" date="2023-07" db="EMBL/GenBank/DDBJ databases">
        <title>Sequencing the genomes of 1000 actinobacteria strains.</title>
        <authorList>
            <person name="Klenk H.-P."/>
        </authorList>
    </citation>
    <scope>NUCLEOTIDE SEQUENCE [LARGE SCALE GENOMIC DNA]</scope>
    <source>
        <strain evidence="3 4">DSM 45805</strain>
    </source>
</reference>
<dbReference type="InterPro" id="IPR029058">
    <property type="entry name" value="AB_hydrolase_fold"/>
</dbReference>
<keyword evidence="1" id="KW-0472">Membrane</keyword>